<accession>A0AAD6HVH8</accession>
<feature type="region of interest" description="Disordered" evidence="1">
    <location>
        <begin position="48"/>
        <end position="73"/>
    </location>
</feature>
<dbReference type="Proteomes" id="UP001215712">
    <property type="component" value="Unassembled WGS sequence"/>
</dbReference>
<dbReference type="EMBL" id="JAQJAN010000002">
    <property type="protein sequence ID" value="KAJ5738966.1"/>
    <property type="molecule type" value="Genomic_DNA"/>
</dbReference>
<keyword evidence="3" id="KW-1185">Reference proteome</keyword>
<proteinExistence type="predicted"/>
<feature type="compositionally biased region" description="Basic residues" evidence="1">
    <location>
        <begin position="20"/>
        <end position="32"/>
    </location>
</feature>
<name>A0AAD6HVH8_9EURO</name>
<evidence type="ECO:0000256" key="1">
    <source>
        <dbReference type="SAM" id="MobiDB-lite"/>
    </source>
</evidence>
<gene>
    <name evidence="2" type="ORF">N7493_002121</name>
</gene>
<organism evidence="2 3">
    <name type="scientific">Penicillium malachiteum</name>
    <dbReference type="NCBI Taxonomy" id="1324776"/>
    <lineage>
        <taxon>Eukaryota</taxon>
        <taxon>Fungi</taxon>
        <taxon>Dikarya</taxon>
        <taxon>Ascomycota</taxon>
        <taxon>Pezizomycotina</taxon>
        <taxon>Eurotiomycetes</taxon>
        <taxon>Eurotiomycetidae</taxon>
        <taxon>Eurotiales</taxon>
        <taxon>Aspergillaceae</taxon>
        <taxon>Penicillium</taxon>
    </lineage>
</organism>
<sequence>MPKPNYLEETVEDEIEKAPQRHRTSQPRKARSIKKCYTKIALKLNQIAALSPKPTTQKNDQDPSSTTKNEEEERLLVNTNWNKLTKKQVAWQLERHIQWEIPNAPWKNRADLHKILDLRTAAELEKGMPLGAGNTSLNPKYCRLDPQGYKWGLPASALLNYARKFFVDPEEWILMDKPRSVLISMESWFFSLSDEQRGEIPDCANEWTGMPESVNLMWNQAAQVGELK</sequence>
<protein>
    <submittedName>
        <fullName evidence="2">Uncharacterized protein</fullName>
    </submittedName>
</protein>
<comment type="caution">
    <text evidence="2">The sequence shown here is derived from an EMBL/GenBank/DDBJ whole genome shotgun (WGS) entry which is preliminary data.</text>
</comment>
<evidence type="ECO:0000313" key="3">
    <source>
        <dbReference type="Proteomes" id="UP001215712"/>
    </source>
</evidence>
<evidence type="ECO:0000313" key="2">
    <source>
        <dbReference type="EMBL" id="KAJ5738966.1"/>
    </source>
</evidence>
<reference evidence="2" key="1">
    <citation type="journal article" date="2023" name="IMA Fungus">
        <title>Comparative genomic study of the Penicillium genus elucidates a diverse pangenome and 15 lateral gene transfer events.</title>
        <authorList>
            <person name="Petersen C."/>
            <person name="Sorensen T."/>
            <person name="Nielsen M.R."/>
            <person name="Sondergaard T.E."/>
            <person name="Sorensen J.L."/>
            <person name="Fitzpatrick D.A."/>
            <person name="Frisvad J.C."/>
            <person name="Nielsen K.L."/>
        </authorList>
    </citation>
    <scope>NUCLEOTIDE SEQUENCE</scope>
    <source>
        <strain evidence="2">IBT 17514</strain>
    </source>
</reference>
<reference evidence="2" key="2">
    <citation type="submission" date="2023-01" db="EMBL/GenBank/DDBJ databases">
        <authorList>
            <person name="Petersen C."/>
        </authorList>
    </citation>
    <scope>NUCLEOTIDE SEQUENCE</scope>
    <source>
        <strain evidence="2">IBT 17514</strain>
    </source>
</reference>
<feature type="region of interest" description="Disordered" evidence="1">
    <location>
        <begin position="1"/>
        <end position="32"/>
    </location>
</feature>
<feature type="compositionally biased region" description="Polar residues" evidence="1">
    <location>
        <begin position="53"/>
        <end position="67"/>
    </location>
</feature>
<dbReference type="AlphaFoldDB" id="A0AAD6HVH8"/>